<dbReference type="RefSeq" id="XP_015054901.1">
    <property type="nucleotide sequence ID" value="XM_015199415.1"/>
</dbReference>
<evidence type="ECO:0000313" key="1">
    <source>
        <dbReference type="Proteomes" id="UP000694930"/>
    </source>
</evidence>
<name>A0ABM1FCH3_SOLPN</name>
<gene>
    <name evidence="2" type="primary">LOC107001316</name>
</gene>
<dbReference type="GeneID" id="107001316"/>
<proteinExistence type="predicted"/>
<protein>
    <submittedName>
        <fullName evidence="2">Uncharacterized protein LOC107001316</fullName>
    </submittedName>
</protein>
<dbReference type="PANTHER" id="PTHR33325:SF11">
    <property type="entry name" value="COLD SHOCK DOMAIN-CONTAINING PROTEIN 4-LIKE"/>
    <property type="match status" value="1"/>
</dbReference>
<keyword evidence="1" id="KW-1185">Reference proteome</keyword>
<sequence length="285" mass="33172">MVNLTKLEFIALQCSSRNYLSWVLDAEIHLDAMGLRDTRKEENKASNQNCARAMIFLRHHLDEILKIEYLTVKDPLVLWKNLKERFDHLKMVIHPKARYDWMHLRLQDFKSIHEYNSAIFRINSQLKLCGETVSEIDMMEKTFSTFHASNVLLQQQYREKGFKKYSELISHLPVAEQNNDLLLKNHENRLAGSEPLPEVNEAHAHHARVLIVIMNVVVNVDVIVVVIMVKKLYQESLKTKEKNPEANVISENQIDITHLDVADFFAHPEEKIDHLIGDGSVNMEE</sequence>
<dbReference type="Proteomes" id="UP000694930">
    <property type="component" value="Chromosome 10"/>
</dbReference>
<organism evidence="1 2">
    <name type="scientific">Solanum pennellii</name>
    <name type="common">Tomato</name>
    <name type="synonym">Lycopersicon pennellii</name>
    <dbReference type="NCBI Taxonomy" id="28526"/>
    <lineage>
        <taxon>Eukaryota</taxon>
        <taxon>Viridiplantae</taxon>
        <taxon>Streptophyta</taxon>
        <taxon>Embryophyta</taxon>
        <taxon>Tracheophyta</taxon>
        <taxon>Spermatophyta</taxon>
        <taxon>Magnoliopsida</taxon>
        <taxon>eudicotyledons</taxon>
        <taxon>Gunneridae</taxon>
        <taxon>Pentapetalae</taxon>
        <taxon>asterids</taxon>
        <taxon>lamiids</taxon>
        <taxon>Solanales</taxon>
        <taxon>Solanaceae</taxon>
        <taxon>Solanoideae</taxon>
        <taxon>Solaneae</taxon>
        <taxon>Solanum</taxon>
        <taxon>Solanum subgen. Lycopersicon</taxon>
    </lineage>
</organism>
<reference evidence="2" key="2">
    <citation type="submission" date="2025-08" db="UniProtKB">
        <authorList>
            <consortium name="RefSeq"/>
        </authorList>
    </citation>
    <scope>IDENTIFICATION</scope>
</reference>
<accession>A0ABM1FCH3</accession>
<reference evidence="1" key="1">
    <citation type="journal article" date="2014" name="Nat. Genet.">
        <title>The genome of the stress-tolerant wild tomato species Solanum pennellii.</title>
        <authorList>
            <person name="Bolger A."/>
            <person name="Scossa F."/>
            <person name="Bolger M.E."/>
            <person name="Lanz C."/>
            <person name="Maumus F."/>
            <person name="Tohge T."/>
            <person name="Quesneville H."/>
            <person name="Alseekh S."/>
            <person name="Sorensen I."/>
            <person name="Lichtenstein G."/>
            <person name="Fich E.A."/>
            <person name="Conte M."/>
            <person name="Keller H."/>
            <person name="Schneeberger K."/>
            <person name="Schwacke R."/>
            <person name="Ofner I."/>
            <person name="Vrebalov J."/>
            <person name="Xu Y."/>
            <person name="Osorio S."/>
            <person name="Aflitos S.A."/>
            <person name="Schijlen E."/>
            <person name="Jimenez-Gomez J.M."/>
            <person name="Ryngajllo M."/>
            <person name="Kimura S."/>
            <person name="Kumar R."/>
            <person name="Koenig D."/>
            <person name="Headland L.R."/>
            <person name="Maloof J.N."/>
            <person name="Sinha N."/>
            <person name="van Ham R.C."/>
            <person name="Lankhorst R.K."/>
            <person name="Mao L."/>
            <person name="Vogel A."/>
            <person name="Arsova B."/>
            <person name="Panstruga R."/>
            <person name="Fei Z."/>
            <person name="Rose J.K."/>
            <person name="Zamir D."/>
            <person name="Carrari F."/>
            <person name="Giovannoni J.J."/>
            <person name="Weigel D."/>
            <person name="Usadel B."/>
            <person name="Fernie A.R."/>
        </authorList>
    </citation>
    <scope>NUCLEOTIDE SEQUENCE [LARGE SCALE GENOMIC DNA]</scope>
    <source>
        <strain evidence="1">cv. LA0716</strain>
    </source>
</reference>
<evidence type="ECO:0000313" key="2">
    <source>
        <dbReference type="RefSeq" id="XP_015054901.1"/>
    </source>
</evidence>
<dbReference type="PANTHER" id="PTHR33325">
    <property type="entry name" value="ZINC FINGER, CCHC-TYPE-RELATED"/>
    <property type="match status" value="1"/>
</dbReference>